<evidence type="ECO:0000313" key="4">
    <source>
        <dbReference type="Proteomes" id="UP000326837"/>
    </source>
</evidence>
<reference evidence="4" key="1">
    <citation type="submission" date="2019-10" db="EMBL/GenBank/DDBJ databases">
        <title>Lacipirellula parvula gen. nov., sp. nov., representing a lineage of planctomycetes widespread in freshwater anoxic habitats, and description of the family Lacipirellulaceae.</title>
        <authorList>
            <person name="Dedysh S.N."/>
            <person name="Kulichevskaya I.S."/>
            <person name="Beletsky A.V."/>
            <person name="Rakitin A.L."/>
            <person name="Mardanov A.V."/>
            <person name="Ivanova A.A."/>
            <person name="Saltykova V.X."/>
            <person name="Rijpstra W.I.C."/>
            <person name="Sinninghe Damste J.S."/>
            <person name="Ravin N.V."/>
        </authorList>
    </citation>
    <scope>NUCLEOTIDE SEQUENCE [LARGE SCALE GENOMIC DNA]</scope>
    <source>
        <strain evidence="4">PX69</strain>
    </source>
</reference>
<keyword evidence="1" id="KW-0812">Transmembrane</keyword>
<organism evidence="3 4">
    <name type="scientific">Lacipirellula parvula</name>
    <dbReference type="NCBI Taxonomy" id="2650471"/>
    <lineage>
        <taxon>Bacteria</taxon>
        <taxon>Pseudomonadati</taxon>
        <taxon>Planctomycetota</taxon>
        <taxon>Planctomycetia</taxon>
        <taxon>Pirellulales</taxon>
        <taxon>Lacipirellulaceae</taxon>
        <taxon>Lacipirellula</taxon>
    </lineage>
</organism>
<dbReference type="SUPFAM" id="SSF54523">
    <property type="entry name" value="Pili subunits"/>
    <property type="match status" value="1"/>
</dbReference>
<evidence type="ECO:0000313" key="3">
    <source>
        <dbReference type="EMBL" id="BBO31158.1"/>
    </source>
</evidence>
<dbReference type="Pfam" id="PF07963">
    <property type="entry name" value="N_methyl"/>
    <property type="match status" value="1"/>
</dbReference>
<dbReference type="InterPro" id="IPR012902">
    <property type="entry name" value="N_methyl_site"/>
</dbReference>
<evidence type="ECO:0000256" key="1">
    <source>
        <dbReference type="SAM" id="Phobius"/>
    </source>
</evidence>
<dbReference type="Proteomes" id="UP000326837">
    <property type="component" value="Chromosome"/>
</dbReference>
<keyword evidence="4" id="KW-1185">Reference proteome</keyword>
<gene>
    <name evidence="3" type="ORF">PLANPX_0770</name>
</gene>
<dbReference type="PANTHER" id="PTHR30093:SF2">
    <property type="entry name" value="TYPE II SECRETION SYSTEM PROTEIN H"/>
    <property type="match status" value="1"/>
</dbReference>
<dbReference type="NCBIfam" id="TIGR02532">
    <property type="entry name" value="IV_pilin_GFxxxE"/>
    <property type="match status" value="1"/>
</dbReference>
<dbReference type="AlphaFoldDB" id="A0A5K7X3G6"/>
<feature type="domain" description="DUF1559" evidence="2">
    <location>
        <begin position="40"/>
        <end position="79"/>
    </location>
</feature>
<dbReference type="Gene3D" id="3.30.700.10">
    <property type="entry name" value="Glycoprotein, Type 4 Pilin"/>
    <property type="match status" value="1"/>
</dbReference>
<protein>
    <recommendedName>
        <fullName evidence="2">DUF1559 domain-containing protein</fullName>
    </recommendedName>
</protein>
<dbReference type="KEGG" id="lpav:PLANPX_0770"/>
<accession>A0A5K7X3G6</accession>
<dbReference type="PANTHER" id="PTHR30093">
    <property type="entry name" value="GENERAL SECRETION PATHWAY PROTEIN G"/>
    <property type="match status" value="1"/>
</dbReference>
<dbReference type="EMBL" id="AP021861">
    <property type="protein sequence ID" value="BBO31158.1"/>
    <property type="molecule type" value="Genomic_DNA"/>
</dbReference>
<keyword evidence="1" id="KW-0472">Membrane</keyword>
<dbReference type="InterPro" id="IPR011453">
    <property type="entry name" value="DUF1559"/>
</dbReference>
<proteinExistence type="predicted"/>
<dbReference type="Pfam" id="PF07596">
    <property type="entry name" value="SBP_bac_10"/>
    <property type="match status" value="1"/>
</dbReference>
<name>A0A5K7X3G6_9BACT</name>
<feature type="transmembrane region" description="Helical" evidence="1">
    <location>
        <begin position="12"/>
        <end position="34"/>
    </location>
</feature>
<dbReference type="InterPro" id="IPR045584">
    <property type="entry name" value="Pilin-like"/>
</dbReference>
<keyword evidence="1" id="KW-1133">Transmembrane helix</keyword>
<sequence length="212" mass="23965">MVRTNNCNNRRVGFTIVELLVVIAIIGVLLGLLLPAVQLSREGARITSCSNNLRQFGLTTHQYRELNNGFFPNSRITGGYAYRLAPGMKTIGDPGALPESYGLQAVFEEKRFIEAGSGIWICPSQPDYMQLYRNTYAFSTAPKLDERNPEDQDTNPWVWDNFNFKPGLSGFRGPFGQGYTLPKAEQVYPHQSWKQDGYNLLYLDGHVEYKSL</sequence>
<evidence type="ECO:0000259" key="2">
    <source>
        <dbReference type="Pfam" id="PF07596"/>
    </source>
</evidence>